<comment type="cofactor">
    <cofactor evidence="1">
        <name>Mg(2+)</name>
        <dbReference type="ChEBI" id="CHEBI:18420"/>
    </cofactor>
</comment>
<keyword evidence="3 8" id="KW-0378">Hydrolase</keyword>
<dbReference type="RefSeq" id="WP_167117910.1">
    <property type="nucleotide sequence ID" value="NZ_JAANOU010000001.1"/>
</dbReference>
<dbReference type="InterPro" id="IPR004659">
    <property type="entry name" value="RNase_E/G"/>
</dbReference>
<protein>
    <submittedName>
        <fullName evidence="8">Ribonuclease E</fullName>
        <ecNumber evidence="8">3.1.26.12</ecNumber>
    </submittedName>
</protein>
<feature type="region of interest" description="Disordered" evidence="6">
    <location>
        <begin position="77"/>
        <end position="362"/>
    </location>
</feature>
<feature type="compositionally biased region" description="Basic and acidic residues" evidence="6">
    <location>
        <begin position="344"/>
        <end position="361"/>
    </location>
</feature>
<feature type="compositionally biased region" description="Basic residues" evidence="6">
    <location>
        <begin position="1086"/>
        <end position="1095"/>
    </location>
</feature>
<evidence type="ECO:0000259" key="7">
    <source>
        <dbReference type="PROSITE" id="PS50126"/>
    </source>
</evidence>
<dbReference type="Proteomes" id="UP000754495">
    <property type="component" value="Unassembled WGS sequence"/>
</dbReference>
<proteinExistence type="predicted"/>
<accession>A0ABX0SXM1</accession>
<dbReference type="InterPro" id="IPR012340">
    <property type="entry name" value="NA-bd_OB-fold"/>
</dbReference>
<feature type="compositionally biased region" description="Basic residues" evidence="6">
    <location>
        <begin position="219"/>
        <end position="232"/>
    </location>
</feature>
<name>A0ABX0SXM1_9PSEU</name>
<dbReference type="PANTHER" id="PTHR30001:SF0">
    <property type="entry name" value="RIBONUCLEASE G"/>
    <property type="match status" value="1"/>
</dbReference>
<feature type="compositionally biased region" description="Low complexity" evidence="6">
    <location>
        <begin position="961"/>
        <end position="986"/>
    </location>
</feature>
<evidence type="ECO:0000256" key="5">
    <source>
        <dbReference type="ARBA" id="ARBA00022884"/>
    </source>
</evidence>
<evidence type="ECO:0000256" key="1">
    <source>
        <dbReference type="ARBA" id="ARBA00001946"/>
    </source>
</evidence>
<reference evidence="8 9" key="1">
    <citation type="submission" date="2020-03" db="EMBL/GenBank/DDBJ databases">
        <title>Sequencing the genomes of 1000 actinobacteria strains.</title>
        <authorList>
            <person name="Klenk H.-P."/>
        </authorList>
    </citation>
    <scope>NUCLEOTIDE SEQUENCE [LARGE SCALE GENOMIC DNA]</scope>
    <source>
        <strain evidence="8 9">DSM 45668</strain>
    </source>
</reference>
<comment type="caution">
    <text evidence="8">The sequence shown here is derived from an EMBL/GenBank/DDBJ whole genome shotgun (WGS) entry which is preliminary data.</text>
</comment>
<evidence type="ECO:0000313" key="8">
    <source>
        <dbReference type="EMBL" id="NIH81723.1"/>
    </source>
</evidence>
<feature type="compositionally biased region" description="Polar residues" evidence="6">
    <location>
        <begin position="1"/>
        <end position="14"/>
    </location>
</feature>
<feature type="compositionally biased region" description="Low complexity" evidence="6">
    <location>
        <begin position="851"/>
        <end position="865"/>
    </location>
</feature>
<dbReference type="EC" id="3.1.26.12" evidence="8"/>
<evidence type="ECO:0000256" key="6">
    <source>
        <dbReference type="SAM" id="MobiDB-lite"/>
    </source>
</evidence>
<dbReference type="PANTHER" id="PTHR30001">
    <property type="entry name" value="RIBONUCLEASE"/>
    <property type="match status" value="1"/>
</dbReference>
<dbReference type="InterPro" id="IPR003029">
    <property type="entry name" value="S1_domain"/>
</dbReference>
<dbReference type="SUPFAM" id="SSF50249">
    <property type="entry name" value="Nucleic acid-binding proteins"/>
    <property type="match status" value="1"/>
</dbReference>
<dbReference type="NCBIfam" id="TIGR00757">
    <property type="entry name" value="RNaseEG"/>
    <property type="match status" value="1"/>
</dbReference>
<feature type="compositionally biased region" description="Low complexity" evidence="6">
    <location>
        <begin position="331"/>
        <end position="343"/>
    </location>
</feature>
<feature type="compositionally biased region" description="Basic and acidic residues" evidence="6">
    <location>
        <begin position="251"/>
        <end position="268"/>
    </location>
</feature>
<sequence>MSNADTPAENTGGNTAVPATGPLGELPPRVRVHALAKLLGSSSRVVLAKLSELGETARSAQSSVPREVAVRVAEALAPADEQATEEAAAPEAVVPAENTAAAPDPVAESAPEPVAETPATEPATQAAQAGTAPETTRQPETARRPETTPEVAAEREPTPEPKPAREPKRPPHMPVFAAPSPVFLPPEATAAETPAARPAPVEEAGPDEDGDDGEDGAGRRRRRRGRRGRGRGKGGDENATESTDTGEAADAESRASGETRPAEDAGKTDDEDTADEGESTDDTDEADGSSRRRRRRRRRKGSDSDTAESTGDDPPNTVVHVRETKAEDKSTSSSDGVRSVRGSTRLEAKRQRRRDGREAGRRRAPILSEAEFLARRESVERTMVVAERGEHTQIAVLEDGVLVEHFVTSQGSGSIVGNVYLGRVQNVLPSMEAAFVDIGRGRNAVLYAGEVDWDAAGLEGKSRKIEQALSTGDNVLVQVTKDPVGHKGARLTTQISLPGRFLVYMPSGGATGISRKLPENERRRLKDILKRIVPEDAGVIIRTASEGISEEELERDVRRLKAQWEVVKEKADAASGSKKSSAPVMLYEEPDLLVKVVRDLFTEDFVSLEVQGDTAWETIRAYVDHVAPDLTSRVKRYVGTGDVFADHRIDEQLTKALDRKVWLPSGGYLVIDRTEAMTVIDVNTGKFTGSGGNLEETVTRNNLESAEEIVRQLRLRDIGGIIVIDFIDMVLESNRELVLKRLTECLGRDRTRHQVAEVTSLGLVQMTRKKIGTGLLEAFSTTCEHCKGRGVVVSTEPVKSGNGGNGGHQHGGGGGGGGSRRSRGRGKAEEPQVEPKSPEPSPVQRESTLSAVEAMAKAAKIASTKTEGDKPADGGASNGAERGERSGRTRGGSKAGERSDARRGGAGTASAGPDEAGAEDAADHSGTARFVDAPAQDEKVTEAPASGHRAVSADAPVRSGAAVEAATGEAEPASADAAGPSGAPGETPATTRATVQAEPEQAAPQRAERPASSRTRRVARRPAAPPEPSEPSPAPQAPVTAGPAGQADVPQKPVTNGATEAVETPEDAAQEQPAPDVSVPTPATRTARRRPRRAASRPAGPPVHASEQS</sequence>
<feature type="region of interest" description="Disordered" evidence="6">
    <location>
        <begin position="1"/>
        <end position="25"/>
    </location>
</feature>
<keyword evidence="2" id="KW-0479">Metal-binding</keyword>
<feature type="region of interest" description="Disordered" evidence="6">
    <location>
        <begin position="794"/>
        <end position="1109"/>
    </location>
</feature>
<dbReference type="Gene3D" id="2.40.50.140">
    <property type="entry name" value="Nucleic acid-binding proteins"/>
    <property type="match status" value="1"/>
</dbReference>
<feature type="compositionally biased region" description="Basic residues" evidence="6">
    <location>
        <begin position="291"/>
        <end position="300"/>
    </location>
</feature>
<evidence type="ECO:0000256" key="3">
    <source>
        <dbReference type="ARBA" id="ARBA00022801"/>
    </source>
</evidence>
<organism evidence="8 9">
    <name type="scientific">Amycolatopsis viridis</name>
    <dbReference type="NCBI Taxonomy" id="185678"/>
    <lineage>
        <taxon>Bacteria</taxon>
        <taxon>Bacillati</taxon>
        <taxon>Actinomycetota</taxon>
        <taxon>Actinomycetes</taxon>
        <taxon>Pseudonocardiales</taxon>
        <taxon>Pseudonocardiaceae</taxon>
        <taxon>Amycolatopsis</taxon>
    </lineage>
</organism>
<feature type="compositionally biased region" description="Gly residues" evidence="6">
    <location>
        <begin position="801"/>
        <end position="819"/>
    </location>
</feature>
<dbReference type="InterPro" id="IPR019307">
    <property type="entry name" value="RNA-bd_AU-1/RNase_E/G"/>
</dbReference>
<feature type="compositionally biased region" description="Low complexity" evidence="6">
    <location>
        <begin position="77"/>
        <end position="136"/>
    </location>
</feature>
<feature type="compositionally biased region" description="Low complexity" evidence="6">
    <location>
        <begin position="185"/>
        <end position="203"/>
    </location>
</feature>
<evidence type="ECO:0000313" key="9">
    <source>
        <dbReference type="Proteomes" id="UP000754495"/>
    </source>
</evidence>
<feature type="compositionally biased region" description="Basic and acidic residues" evidence="6">
    <location>
        <begin position="320"/>
        <end position="330"/>
    </location>
</feature>
<dbReference type="Pfam" id="PF10150">
    <property type="entry name" value="RNase_E_G"/>
    <property type="match status" value="1"/>
</dbReference>
<dbReference type="SMART" id="SM00316">
    <property type="entry name" value="S1"/>
    <property type="match status" value="1"/>
</dbReference>
<dbReference type="GO" id="GO:0008995">
    <property type="term" value="F:ribonuclease E activity"/>
    <property type="evidence" value="ECO:0007669"/>
    <property type="project" value="UniProtKB-EC"/>
</dbReference>
<keyword evidence="5" id="KW-0694">RNA-binding</keyword>
<feature type="compositionally biased region" description="Acidic residues" evidence="6">
    <location>
        <begin position="269"/>
        <end position="287"/>
    </location>
</feature>
<feature type="compositionally biased region" description="Basic and acidic residues" evidence="6">
    <location>
        <begin position="140"/>
        <end position="169"/>
    </location>
</feature>
<dbReference type="PROSITE" id="PS50126">
    <property type="entry name" value="S1"/>
    <property type="match status" value="1"/>
</dbReference>
<dbReference type="EMBL" id="JAANOU010000001">
    <property type="protein sequence ID" value="NIH81723.1"/>
    <property type="molecule type" value="Genomic_DNA"/>
</dbReference>
<keyword evidence="9" id="KW-1185">Reference proteome</keyword>
<keyword evidence="4" id="KW-0460">Magnesium</keyword>
<dbReference type="CDD" id="cd04453">
    <property type="entry name" value="S1_RNase_E"/>
    <property type="match status" value="1"/>
</dbReference>
<evidence type="ECO:0000256" key="4">
    <source>
        <dbReference type="ARBA" id="ARBA00022842"/>
    </source>
</evidence>
<feature type="compositionally biased region" description="Acidic residues" evidence="6">
    <location>
        <begin position="204"/>
        <end position="215"/>
    </location>
</feature>
<evidence type="ECO:0000256" key="2">
    <source>
        <dbReference type="ARBA" id="ARBA00022723"/>
    </source>
</evidence>
<feature type="compositionally biased region" description="Low complexity" evidence="6">
    <location>
        <begin position="996"/>
        <end position="1005"/>
    </location>
</feature>
<gene>
    <name evidence="8" type="ORF">FHX46_004253</name>
</gene>
<dbReference type="Gene3D" id="1.10.10.2480">
    <property type="match status" value="1"/>
</dbReference>
<feature type="compositionally biased region" description="Pro residues" evidence="6">
    <location>
        <begin position="1023"/>
        <end position="1036"/>
    </location>
</feature>
<feature type="domain" description="S1 motif" evidence="7">
    <location>
        <begin position="417"/>
        <end position="494"/>
    </location>
</feature>